<comment type="caution">
    <text evidence="3">The sequence shown here is derived from an EMBL/GenBank/DDBJ whole genome shotgun (WGS) entry which is preliminary data.</text>
</comment>
<dbReference type="SUPFAM" id="SSF54506">
    <property type="entry name" value="Diaminopimelate epimerase-like"/>
    <property type="match status" value="2"/>
</dbReference>
<keyword evidence="2 3" id="KW-0413">Isomerase</keyword>
<dbReference type="PANTHER" id="PTHR43709:SF2">
    <property type="entry name" value="DUF453 DOMAIN PROTEIN (AFU_ORTHOLOGUE AFUA_6G00360)"/>
    <property type="match status" value="1"/>
</dbReference>
<dbReference type="GO" id="GO:0016853">
    <property type="term" value="F:isomerase activity"/>
    <property type="evidence" value="ECO:0007669"/>
    <property type="project" value="UniProtKB-KW"/>
</dbReference>
<dbReference type="AlphaFoldDB" id="A0A1Y4MK86"/>
<protein>
    <submittedName>
        <fullName evidence="3">3-methylitaconate isomerase</fullName>
    </submittedName>
</protein>
<reference evidence="4" key="1">
    <citation type="submission" date="2017-04" db="EMBL/GenBank/DDBJ databases">
        <title>Function of individual gut microbiota members based on whole genome sequencing of pure cultures obtained from chicken caecum.</title>
        <authorList>
            <person name="Medvecky M."/>
            <person name="Cejkova D."/>
            <person name="Polansky O."/>
            <person name="Karasova D."/>
            <person name="Kubasova T."/>
            <person name="Cizek A."/>
            <person name="Rychlik I."/>
        </authorList>
    </citation>
    <scope>NUCLEOTIDE SEQUENCE [LARGE SCALE GENOMIC DNA]</scope>
    <source>
        <strain evidence="4">An175</strain>
    </source>
</reference>
<evidence type="ECO:0000256" key="1">
    <source>
        <dbReference type="ARBA" id="ARBA00007673"/>
    </source>
</evidence>
<evidence type="ECO:0000313" key="4">
    <source>
        <dbReference type="Proteomes" id="UP000196386"/>
    </source>
</evidence>
<dbReference type="Gene3D" id="3.10.310.10">
    <property type="entry name" value="Diaminopimelate Epimerase, Chain A, domain 1"/>
    <property type="match status" value="2"/>
</dbReference>
<name>A0A1Y4MK86_9FIRM</name>
<comment type="similarity">
    <text evidence="1">Belongs to the PrpF family.</text>
</comment>
<accession>A0A1Y4MK86</accession>
<sequence length="391" mass="41511">MNGGMSDMSDQMRIPCVIMRAGTSKGIFIKENDLPKDQALRDKTILAIFGSPDVRQIDGLAGADPLTSKLAIIGPSTRDDADVDYTFGQVSIDGTVIDYSGNCGNISSGVGPFAIDESMVRAEEGVTMVRIHNTNTGKILRAEVEVRDGKAVVSGNCKIDGVPGTSAPILMDFASTAGAATGKLLPTGNVVDVIETSKGAIEASMVDVANPCIFVRASDVGMKGTETPSEINGNKALLELLEELRAKGAVMMGKCKTEEEARTKSPAFPMICFVTAPADYTDFTTGNTIKADEVDFVARLMFMQVLHKTYAGTATACTGAAAKIPGTIVNQVIPDIEHKTRIRIGHPAGVLPVVADVKDGHVEKAAFERTARRIMEGYVYVETSKIYGKQP</sequence>
<evidence type="ECO:0000256" key="2">
    <source>
        <dbReference type="ARBA" id="ARBA00023235"/>
    </source>
</evidence>
<dbReference type="InterPro" id="IPR007400">
    <property type="entry name" value="PrpF-like"/>
</dbReference>
<organism evidence="3 4">
    <name type="scientific">Anaerotruncus colihominis</name>
    <dbReference type="NCBI Taxonomy" id="169435"/>
    <lineage>
        <taxon>Bacteria</taxon>
        <taxon>Bacillati</taxon>
        <taxon>Bacillota</taxon>
        <taxon>Clostridia</taxon>
        <taxon>Eubacteriales</taxon>
        <taxon>Oscillospiraceae</taxon>
        <taxon>Anaerotruncus</taxon>
    </lineage>
</organism>
<dbReference type="PANTHER" id="PTHR43709">
    <property type="entry name" value="ACONITATE ISOMERASE-RELATED"/>
    <property type="match status" value="1"/>
</dbReference>
<proteinExistence type="inferred from homology"/>
<dbReference type="Pfam" id="PF04303">
    <property type="entry name" value="PrpF"/>
    <property type="match status" value="1"/>
</dbReference>
<dbReference type="Proteomes" id="UP000196386">
    <property type="component" value="Unassembled WGS sequence"/>
</dbReference>
<gene>
    <name evidence="3" type="ORF">B5F11_09810</name>
</gene>
<evidence type="ECO:0000313" key="3">
    <source>
        <dbReference type="EMBL" id="OUP69156.1"/>
    </source>
</evidence>
<dbReference type="EMBL" id="NFKP01000011">
    <property type="protein sequence ID" value="OUP69156.1"/>
    <property type="molecule type" value="Genomic_DNA"/>
</dbReference>